<dbReference type="Gene3D" id="3.40.1090.10">
    <property type="entry name" value="Cytosolic phospholipase A2 catalytic domain"/>
    <property type="match status" value="1"/>
</dbReference>
<proteinExistence type="predicted"/>
<comment type="caution">
    <text evidence="2">Lacks conserved residue(s) required for the propagation of feature annotation.</text>
</comment>
<dbReference type="AlphaFoldDB" id="A0A284RDJ8"/>
<evidence type="ECO:0000256" key="1">
    <source>
        <dbReference type="ARBA" id="ARBA00023098"/>
    </source>
</evidence>
<dbReference type="Proteomes" id="UP000219338">
    <property type="component" value="Unassembled WGS sequence"/>
</dbReference>
<dbReference type="InterPro" id="IPR002641">
    <property type="entry name" value="PNPLA_dom"/>
</dbReference>
<name>A0A284RDJ8_ARMOS</name>
<dbReference type="STRING" id="47428.A0A284RDJ8"/>
<keyword evidence="1" id="KW-0443">Lipid metabolism</keyword>
<evidence type="ECO:0000256" key="2">
    <source>
        <dbReference type="PROSITE-ProRule" id="PRU01161"/>
    </source>
</evidence>
<dbReference type="GO" id="GO:0046486">
    <property type="term" value="P:glycerolipid metabolic process"/>
    <property type="evidence" value="ECO:0007669"/>
    <property type="project" value="UniProtKB-ARBA"/>
</dbReference>
<gene>
    <name evidence="4" type="ORF">ARMOST_10140</name>
</gene>
<dbReference type="SUPFAM" id="SSF52151">
    <property type="entry name" value="FabD/lysophospholipase-like"/>
    <property type="match status" value="1"/>
</dbReference>
<evidence type="ECO:0000313" key="5">
    <source>
        <dbReference type="Proteomes" id="UP000219338"/>
    </source>
</evidence>
<evidence type="ECO:0000313" key="4">
    <source>
        <dbReference type="EMBL" id="SJL06798.1"/>
    </source>
</evidence>
<evidence type="ECO:0000259" key="3">
    <source>
        <dbReference type="PROSITE" id="PS51635"/>
    </source>
</evidence>
<organism evidence="4 5">
    <name type="scientific">Armillaria ostoyae</name>
    <name type="common">Armillaria root rot fungus</name>
    <dbReference type="NCBI Taxonomy" id="47428"/>
    <lineage>
        <taxon>Eukaryota</taxon>
        <taxon>Fungi</taxon>
        <taxon>Dikarya</taxon>
        <taxon>Basidiomycota</taxon>
        <taxon>Agaricomycotina</taxon>
        <taxon>Agaricomycetes</taxon>
        <taxon>Agaricomycetidae</taxon>
        <taxon>Agaricales</taxon>
        <taxon>Marasmiineae</taxon>
        <taxon>Physalacriaceae</taxon>
        <taxon>Armillaria</taxon>
    </lineage>
</organism>
<accession>A0A284RDJ8</accession>
<feature type="short sequence motif" description="GXGXXG" evidence="2">
    <location>
        <begin position="30"/>
        <end position="35"/>
    </location>
</feature>
<feature type="domain" description="PNPLA" evidence="3">
    <location>
        <begin position="26"/>
        <end position="75"/>
    </location>
</feature>
<protein>
    <recommendedName>
        <fullName evidence="3">PNPLA domain-containing protein</fullName>
    </recommendedName>
</protein>
<feature type="short sequence motif" description="GXSXG" evidence="2">
    <location>
        <begin position="70"/>
        <end position="74"/>
    </location>
</feature>
<keyword evidence="5" id="KW-1185">Reference proteome</keyword>
<dbReference type="InterPro" id="IPR016035">
    <property type="entry name" value="Acyl_Trfase/lysoPLipase"/>
</dbReference>
<dbReference type="PROSITE" id="PS51635">
    <property type="entry name" value="PNPLA"/>
    <property type="match status" value="1"/>
</dbReference>
<sequence>MAVNAGPSILSDPPVNLLSLASQSTSVADGGGIRGVSELFILDEIMRRIQLRKNLPNTPRPCEYFDLIGGTSTGG</sequence>
<reference evidence="5" key="1">
    <citation type="journal article" date="2017" name="Nat. Ecol. Evol.">
        <title>Genome expansion and lineage-specific genetic innovations in the forest pathogenic fungi Armillaria.</title>
        <authorList>
            <person name="Sipos G."/>
            <person name="Prasanna A.N."/>
            <person name="Walter M.C."/>
            <person name="O'Connor E."/>
            <person name="Balint B."/>
            <person name="Krizsan K."/>
            <person name="Kiss B."/>
            <person name="Hess J."/>
            <person name="Varga T."/>
            <person name="Slot J."/>
            <person name="Riley R."/>
            <person name="Boka B."/>
            <person name="Rigling D."/>
            <person name="Barry K."/>
            <person name="Lee J."/>
            <person name="Mihaltcheva S."/>
            <person name="LaButti K."/>
            <person name="Lipzen A."/>
            <person name="Waldron R."/>
            <person name="Moloney N.M."/>
            <person name="Sperisen C."/>
            <person name="Kredics L."/>
            <person name="Vagvoelgyi C."/>
            <person name="Patrignani A."/>
            <person name="Fitzpatrick D."/>
            <person name="Nagy I."/>
            <person name="Doyle S."/>
            <person name="Anderson J.B."/>
            <person name="Grigoriev I.V."/>
            <person name="Gueldener U."/>
            <person name="Muensterkoetter M."/>
            <person name="Nagy L.G."/>
        </authorList>
    </citation>
    <scope>NUCLEOTIDE SEQUENCE [LARGE SCALE GENOMIC DNA]</scope>
    <source>
        <strain evidence="5">C18/9</strain>
    </source>
</reference>
<dbReference type="EMBL" id="FUEG01000007">
    <property type="protein sequence ID" value="SJL06798.1"/>
    <property type="molecule type" value="Genomic_DNA"/>
</dbReference>
<dbReference type="OMA" id="PKPCQYF"/>
<dbReference type="OrthoDB" id="630895at2759"/>